<evidence type="ECO:0000313" key="1">
    <source>
        <dbReference type="EMBL" id="MBD2773320.1"/>
    </source>
</evidence>
<organism evidence="1 2">
    <name type="scientific">Iningainema tapete BLCC-T55</name>
    <dbReference type="NCBI Taxonomy" id="2748662"/>
    <lineage>
        <taxon>Bacteria</taxon>
        <taxon>Bacillati</taxon>
        <taxon>Cyanobacteriota</taxon>
        <taxon>Cyanophyceae</taxon>
        <taxon>Nostocales</taxon>
        <taxon>Scytonemataceae</taxon>
        <taxon>Iningainema tapete</taxon>
    </lineage>
</organism>
<protein>
    <submittedName>
        <fullName evidence="1">Uncharacterized protein</fullName>
    </submittedName>
</protein>
<reference evidence="1" key="1">
    <citation type="submission" date="2020-09" db="EMBL/GenBank/DDBJ databases">
        <title>Iningainema tapete sp. nov. (Scytonemataceae, Cyanobacteria) from greenhouses in central Florida (USA) produces two types of nodularin with biosynthetic potential for microcystin-LR and anabaenopeptins.</title>
        <authorList>
            <person name="Berthold D.E."/>
            <person name="Lefler F.W."/>
            <person name="Huang I.-S."/>
            <person name="Abdulla H."/>
            <person name="Zimba P.V."/>
            <person name="Laughinghouse H.D. IV."/>
        </authorList>
    </citation>
    <scope>NUCLEOTIDE SEQUENCE</scope>
    <source>
        <strain evidence="1">BLCCT55</strain>
    </source>
</reference>
<comment type="caution">
    <text evidence="1">The sequence shown here is derived from an EMBL/GenBank/DDBJ whole genome shotgun (WGS) entry which is preliminary data.</text>
</comment>
<gene>
    <name evidence="1" type="ORF">ICL16_14880</name>
</gene>
<dbReference type="AlphaFoldDB" id="A0A8J6XH89"/>
<accession>A0A8J6XH89</accession>
<proteinExistence type="predicted"/>
<dbReference type="RefSeq" id="WP_190828960.1">
    <property type="nucleotide sequence ID" value="NZ_CAWPPI010000052.1"/>
</dbReference>
<dbReference type="EMBL" id="JACXAE010000052">
    <property type="protein sequence ID" value="MBD2773320.1"/>
    <property type="molecule type" value="Genomic_DNA"/>
</dbReference>
<name>A0A8J6XH89_9CYAN</name>
<evidence type="ECO:0000313" key="2">
    <source>
        <dbReference type="Proteomes" id="UP000629098"/>
    </source>
</evidence>
<sequence length="124" mass="14643">MLFLITCVIDEGVDKGSFIVVEAESELEIAQHMLTHTDRWEWFLDRAYPEDWRREKTYPGTLIDCIRENPTMKPVELLELINITSVDGDSTWQLRIYPITVQSLQQVETNPWKRPEVYKRITDS</sequence>
<dbReference type="Proteomes" id="UP000629098">
    <property type="component" value="Unassembled WGS sequence"/>
</dbReference>
<keyword evidence="2" id="KW-1185">Reference proteome</keyword>